<dbReference type="GO" id="GO:0010181">
    <property type="term" value="F:FMN binding"/>
    <property type="evidence" value="ECO:0007669"/>
    <property type="project" value="InterPro"/>
</dbReference>
<dbReference type="EMBL" id="MU005766">
    <property type="protein sequence ID" value="KAF2712590.1"/>
    <property type="molecule type" value="Genomic_DNA"/>
</dbReference>
<proteinExistence type="predicted"/>
<reference evidence="2" key="1">
    <citation type="journal article" date="2020" name="Stud. Mycol.">
        <title>101 Dothideomycetes genomes: a test case for predicting lifestyles and emergence of pathogens.</title>
        <authorList>
            <person name="Haridas S."/>
            <person name="Albert R."/>
            <person name="Binder M."/>
            <person name="Bloem J."/>
            <person name="Labutti K."/>
            <person name="Salamov A."/>
            <person name="Andreopoulos B."/>
            <person name="Baker S."/>
            <person name="Barry K."/>
            <person name="Bills G."/>
            <person name="Bluhm B."/>
            <person name="Cannon C."/>
            <person name="Castanera R."/>
            <person name="Culley D."/>
            <person name="Daum C."/>
            <person name="Ezra D."/>
            <person name="Gonzalez J."/>
            <person name="Henrissat B."/>
            <person name="Kuo A."/>
            <person name="Liang C."/>
            <person name="Lipzen A."/>
            <person name="Lutzoni F."/>
            <person name="Magnuson J."/>
            <person name="Mondo S."/>
            <person name="Nolan M."/>
            <person name="Ohm R."/>
            <person name="Pangilinan J."/>
            <person name="Park H.-J."/>
            <person name="Ramirez L."/>
            <person name="Alfaro M."/>
            <person name="Sun H."/>
            <person name="Tritt A."/>
            <person name="Yoshinaga Y."/>
            <person name="Zwiers L.-H."/>
            <person name="Turgeon B."/>
            <person name="Goodwin S."/>
            <person name="Spatafora J."/>
            <person name="Crous P."/>
            <person name="Grigoriev I."/>
        </authorList>
    </citation>
    <scope>NUCLEOTIDE SEQUENCE</scope>
    <source>
        <strain evidence="2">CBS 279.74</strain>
    </source>
</reference>
<sequence>MAPSRLFQPLKVGNLSLKNRIALAPLTRLRANDTHVPLPMMAEYYSQRASAPGTLLISEATVIGTQYGGYPNVPGIYTDEQISAWKSVTDAVHKKGSYIYLQLWALGRAATPEMAEKEGFTVKGASAIRLSDDHAEPVPFTDEDITTAISQYATAAKIAISAGFDGVEIHAANGCLVDQFLQPVTNQRTDGYGGSVENRSRFAIEVTKAVAAAIGAEKTGIRLSPFNDFQGMGMEDPYPQFTDVITKLDALDIAYIHLVTSRISGPEDVEEGPALTPFVKLFKGPVLIAGGFKPDSSKTLVDEEYSDKDVVVVFGRYFISTPDLVYRLKNGIKLNDYNRGTFYGGNETGYTDYAFSKEFLAAQA</sequence>
<dbReference type="InterPro" id="IPR045247">
    <property type="entry name" value="Oye-like"/>
</dbReference>
<dbReference type="GO" id="GO:0003959">
    <property type="term" value="F:NADPH dehydrogenase activity"/>
    <property type="evidence" value="ECO:0007669"/>
    <property type="project" value="TreeGrafter"/>
</dbReference>
<dbReference type="AlphaFoldDB" id="A0A6G1KII6"/>
<feature type="domain" description="NADH:flavin oxidoreductase/NADH oxidase N-terminal" evidence="1">
    <location>
        <begin position="6"/>
        <end position="335"/>
    </location>
</feature>
<dbReference type="OrthoDB" id="276546at2759"/>
<organism evidence="2 3">
    <name type="scientific">Pleomassaria siparia CBS 279.74</name>
    <dbReference type="NCBI Taxonomy" id="1314801"/>
    <lineage>
        <taxon>Eukaryota</taxon>
        <taxon>Fungi</taxon>
        <taxon>Dikarya</taxon>
        <taxon>Ascomycota</taxon>
        <taxon>Pezizomycotina</taxon>
        <taxon>Dothideomycetes</taxon>
        <taxon>Pleosporomycetidae</taxon>
        <taxon>Pleosporales</taxon>
        <taxon>Pleomassariaceae</taxon>
        <taxon>Pleomassaria</taxon>
    </lineage>
</organism>
<name>A0A6G1KII6_9PLEO</name>
<evidence type="ECO:0000259" key="1">
    <source>
        <dbReference type="Pfam" id="PF00724"/>
    </source>
</evidence>
<dbReference type="InterPro" id="IPR001155">
    <property type="entry name" value="OxRdtase_FMN_N"/>
</dbReference>
<dbReference type="PANTHER" id="PTHR22893">
    <property type="entry name" value="NADH OXIDOREDUCTASE-RELATED"/>
    <property type="match status" value="1"/>
</dbReference>
<dbReference type="InterPro" id="IPR013785">
    <property type="entry name" value="Aldolase_TIM"/>
</dbReference>
<evidence type="ECO:0000313" key="2">
    <source>
        <dbReference type="EMBL" id="KAF2712590.1"/>
    </source>
</evidence>
<keyword evidence="3" id="KW-1185">Reference proteome</keyword>
<dbReference type="Proteomes" id="UP000799428">
    <property type="component" value="Unassembled WGS sequence"/>
</dbReference>
<dbReference type="CDD" id="cd02933">
    <property type="entry name" value="OYE_like_FMN"/>
    <property type="match status" value="1"/>
</dbReference>
<gene>
    <name evidence="2" type="ORF">K504DRAFT_372981</name>
</gene>
<protein>
    <submittedName>
        <fullName evidence="2">FMN-linked oxidoreductase</fullName>
    </submittedName>
</protein>
<dbReference type="Gene3D" id="3.20.20.70">
    <property type="entry name" value="Aldolase class I"/>
    <property type="match status" value="1"/>
</dbReference>
<dbReference type="PANTHER" id="PTHR22893:SF91">
    <property type="entry name" value="NADPH DEHYDROGENASE 2-RELATED"/>
    <property type="match status" value="1"/>
</dbReference>
<evidence type="ECO:0000313" key="3">
    <source>
        <dbReference type="Proteomes" id="UP000799428"/>
    </source>
</evidence>
<accession>A0A6G1KII6</accession>
<dbReference type="FunFam" id="3.20.20.70:FF:000138">
    <property type="entry name" value="NADPH dehydrogenase 1"/>
    <property type="match status" value="1"/>
</dbReference>
<dbReference type="SUPFAM" id="SSF51395">
    <property type="entry name" value="FMN-linked oxidoreductases"/>
    <property type="match status" value="1"/>
</dbReference>
<dbReference type="Pfam" id="PF00724">
    <property type="entry name" value="Oxidored_FMN"/>
    <property type="match status" value="1"/>
</dbReference>